<proteinExistence type="predicted"/>
<reference evidence="1 2" key="1">
    <citation type="submission" date="2019-03" db="EMBL/GenBank/DDBJ databases">
        <title>Bacillus niacini sp. nov. a Nicotinate-Metabolizing Mesophile Isolated from Soil.</title>
        <authorList>
            <person name="Zhang G."/>
        </authorList>
    </citation>
    <scope>NUCLEOTIDE SEQUENCE [LARGE SCALE GENOMIC DNA]</scope>
    <source>
        <strain evidence="1 2">WN066</strain>
    </source>
</reference>
<accession>A0A4R5VIA7</accession>
<dbReference type="Proteomes" id="UP000295132">
    <property type="component" value="Unassembled WGS sequence"/>
</dbReference>
<protein>
    <submittedName>
        <fullName evidence="1">DUF2278 family protein</fullName>
    </submittedName>
</protein>
<dbReference type="InterPro" id="IPR019268">
    <property type="entry name" value="DUF2278"/>
</dbReference>
<dbReference type="AlphaFoldDB" id="A0A4R5VIA7"/>
<dbReference type="EMBL" id="SMYO01000029">
    <property type="protein sequence ID" value="TDK55933.1"/>
    <property type="molecule type" value="Genomic_DNA"/>
</dbReference>
<dbReference type="Pfam" id="PF10042">
    <property type="entry name" value="DUF2278"/>
    <property type="match status" value="1"/>
</dbReference>
<sequence length="237" mass="27081">MPLRNYTVLKGKVVNTAIGRSGNPHFEIHLKDDQETNYRIAVNIQSGTHPSEVLYYVSENFNSEQITKLPSLPSGFIPITNDNRDIALDYIRGGLFDPKEMVALPPFKPGLNNDLNEKVEYYIKEAMEKNATLYAYGERWGPEEDNPDQYFHFLPGNGIHDIHMNQGNVGRWKNDDGIWQDGEILIHFTEENRWAGIFLAFQSQSWCTDDNGHAIESVNKCNHLNVANVSNHLQSLY</sequence>
<organism evidence="1 2">
    <name type="scientific">Bacillus salipaludis</name>
    <dbReference type="NCBI Taxonomy" id="2547811"/>
    <lineage>
        <taxon>Bacteria</taxon>
        <taxon>Bacillati</taxon>
        <taxon>Bacillota</taxon>
        <taxon>Bacilli</taxon>
        <taxon>Bacillales</taxon>
        <taxon>Bacillaceae</taxon>
        <taxon>Bacillus</taxon>
    </lineage>
</organism>
<comment type="caution">
    <text evidence="1">The sequence shown here is derived from an EMBL/GenBank/DDBJ whole genome shotgun (WGS) entry which is preliminary data.</text>
</comment>
<name>A0A4R5VIA7_9BACI</name>
<gene>
    <name evidence="1" type="ORF">E2K98_27965</name>
</gene>
<evidence type="ECO:0000313" key="2">
    <source>
        <dbReference type="Proteomes" id="UP000295132"/>
    </source>
</evidence>
<evidence type="ECO:0000313" key="1">
    <source>
        <dbReference type="EMBL" id="TDK55933.1"/>
    </source>
</evidence>
<dbReference type="RefSeq" id="WP_133339975.1">
    <property type="nucleotide sequence ID" value="NZ_SMYO01000029.1"/>
</dbReference>